<evidence type="ECO:0000259" key="4">
    <source>
        <dbReference type="SMART" id="SM00560"/>
    </source>
</evidence>
<keyword evidence="2" id="KW-1015">Disulfide bond</keyword>
<comment type="caution">
    <text evidence="5">The sequence shown here is derived from an EMBL/GenBank/DDBJ whole genome shotgun (WGS) entry which is preliminary data.</text>
</comment>
<reference evidence="5 6" key="1">
    <citation type="journal article" date="2015" name="Nature">
        <title>rRNA introns, odd ribosomes, and small enigmatic genomes across a large radiation of phyla.</title>
        <authorList>
            <person name="Brown C.T."/>
            <person name="Hug L.A."/>
            <person name="Thomas B.C."/>
            <person name="Sharon I."/>
            <person name="Castelle C.J."/>
            <person name="Singh A."/>
            <person name="Wilkins M.J."/>
            <person name="Williams K.H."/>
            <person name="Banfield J.F."/>
        </authorList>
    </citation>
    <scope>NUCLEOTIDE SEQUENCE [LARGE SCALE GENOMIC DNA]</scope>
</reference>
<dbReference type="SMART" id="SM00560">
    <property type="entry name" value="LamGL"/>
    <property type="match status" value="2"/>
</dbReference>
<dbReference type="Gene3D" id="2.60.120.200">
    <property type="match status" value="3"/>
</dbReference>
<evidence type="ECO:0000256" key="1">
    <source>
        <dbReference type="ARBA" id="ARBA00022729"/>
    </source>
</evidence>
<evidence type="ECO:0000313" key="5">
    <source>
        <dbReference type="EMBL" id="KKQ45485.1"/>
    </source>
</evidence>
<evidence type="ECO:0000313" key="6">
    <source>
        <dbReference type="Proteomes" id="UP000034430"/>
    </source>
</evidence>
<feature type="region of interest" description="Disordered" evidence="3">
    <location>
        <begin position="328"/>
        <end position="347"/>
    </location>
</feature>
<proteinExistence type="predicted"/>
<keyword evidence="1" id="KW-0732">Signal</keyword>
<evidence type="ECO:0000256" key="3">
    <source>
        <dbReference type="SAM" id="MobiDB-lite"/>
    </source>
</evidence>
<dbReference type="PANTHER" id="PTHR42535:SF2">
    <property type="entry name" value="CHROMOSOME UNDETERMINED SCAFFOLD_146, WHOLE GENOME SHOTGUN SEQUENCE"/>
    <property type="match status" value="1"/>
</dbReference>
<accession>A0A0G0I3F4</accession>
<protein>
    <submittedName>
        <fullName evidence="5">LamG domain protein jellyroll fold domain protein</fullName>
    </submittedName>
</protein>
<dbReference type="InterPro" id="IPR006558">
    <property type="entry name" value="LamG-like"/>
</dbReference>
<gene>
    <name evidence="5" type="ORF">US65_C0053G0001</name>
</gene>
<feature type="domain" description="LamG-like jellyroll fold" evidence="4">
    <location>
        <begin position="111"/>
        <end position="244"/>
    </location>
</feature>
<dbReference type="EMBL" id="LBTU01000053">
    <property type="protein sequence ID" value="KKQ45485.1"/>
    <property type="molecule type" value="Genomic_DNA"/>
</dbReference>
<feature type="non-terminal residue" evidence="5">
    <location>
        <position position="736"/>
    </location>
</feature>
<dbReference type="InterPro" id="IPR013320">
    <property type="entry name" value="ConA-like_dom_sf"/>
</dbReference>
<feature type="domain" description="LamG-like jellyroll fold" evidence="4">
    <location>
        <begin position="386"/>
        <end position="531"/>
    </location>
</feature>
<dbReference type="PANTHER" id="PTHR42535">
    <property type="entry name" value="OOKINETE PROTEIN, PUTATIVE-RELATED"/>
    <property type="match status" value="1"/>
</dbReference>
<organism evidence="5 6">
    <name type="scientific">Candidatus Yanofskybacteria bacterium GW2011_GWC2_37_9</name>
    <dbReference type="NCBI Taxonomy" id="1619028"/>
    <lineage>
        <taxon>Bacteria</taxon>
        <taxon>Candidatus Yanofskyibacteriota</taxon>
    </lineage>
</organism>
<evidence type="ECO:0000256" key="2">
    <source>
        <dbReference type="ARBA" id="ARBA00023157"/>
    </source>
</evidence>
<dbReference type="Proteomes" id="UP000034430">
    <property type="component" value="Unassembled WGS sequence"/>
</dbReference>
<dbReference type="AlphaFoldDB" id="A0A0G0I3F4"/>
<sequence>MFRILDLKFGYYLGFSVLYLGFLLLPMEAEAAIVIQAPKYIGLNSGLVGYWSFDGKDMAGNTAYDRSGQNNNGTLTNGPTRAIGKIGQGLSFDGSNDYVSFGNASSLNPATAITISAWINTSAPTTNFAMIVNKDSGVPDNSQYTLRMNGTTGKAMFRAEGAGLITASGNTILNANQWYHVVGTYDGNNTRFYLNGVEDATPASGSGNMTNNSANLEIGRRDDGYYFPGKIDDVRIYNRALSGDEIKRLYRIGATLKINTSINNDSLANGLVGYWSMNAPDVAGTTAYDRSGNSKNGSILGQDIDRTGLVGWWKLDGASSGSIANGTTVGLEDSSGQSNNGTASNVNGTGMAWTTPKIGIGAVDFDGTDDYVSIPISSSLDFVGLSAITMSAWVNTDTVDPGERIIMWEDATDGNGNEISISLSDGSTSAFWKAGGEIYVSPCETAASVTAVTEFPDDSDWVHLTVTYNGSETSIYVNGILDNSVSGSGTLCGADNPNPKWLIGSGELNTTRKLDGLIDDVRVYNRAISAAEVAQLYSYGLPRFVPTAGKIGQGVDSTQSYINPGNVNSSVNSFSLWMKTASSSPTVNLLDLNAGQSIKIVGGAVTASGLTSPSIFVDGASGSTVNAGWHHIAVTTGTAVNASAVNLGLNATTTAPLDGTLDDVRFYNRVINNDEIKRLYRIGATLKINTDVSRDNPDLERGLVGFWSFDGKDMAGVTAYDRSGNANNGTLTGGPT</sequence>
<name>A0A0G0I3F4_9BACT</name>
<dbReference type="SUPFAM" id="SSF49899">
    <property type="entry name" value="Concanavalin A-like lectins/glucanases"/>
    <property type="match status" value="3"/>
</dbReference>
<dbReference type="Pfam" id="PF13385">
    <property type="entry name" value="Laminin_G_3"/>
    <property type="match status" value="2"/>
</dbReference>